<proteinExistence type="predicted"/>
<evidence type="ECO:0000313" key="2">
    <source>
        <dbReference type="EMBL" id="MPC14770.1"/>
    </source>
</evidence>
<protein>
    <submittedName>
        <fullName evidence="2">Uncharacterized protein</fullName>
    </submittedName>
</protein>
<gene>
    <name evidence="2" type="ORF">E2C01_007545</name>
</gene>
<dbReference type="AlphaFoldDB" id="A0A5B7CZA6"/>
<keyword evidence="3" id="KW-1185">Reference proteome</keyword>
<evidence type="ECO:0000256" key="1">
    <source>
        <dbReference type="SAM" id="MobiDB-lite"/>
    </source>
</evidence>
<dbReference type="Proteomes" id="UP000324222">
    <property type="component" value="Unassembled WGS sequence"/>
</dbReference>
<sequence length="77" mass="8666">MKEPPQSLQHSTLSPPGMTGDRGNYRVTQQQVTRQGVEFVQVGPSYLSDQPFPFLVRVSKGQQYFKKGTSISSEPFF</sequence>
<accession>A0A5B7CZA6</accession>
<organism evidence="2 3">
    <name type="scientific">Portunus trituberculatus</name>
    <name type="common">Swimming crab</name>
    <name type="synonym">Neptunus trituberculatus</name>
    <dbReference type="NCBI Taxonomy" id="210409"/>
    <lineage>
        <taxon>Eukaryota</taxon>
        <taxon>Metazoa</taxon>
        <taxon>Ecdysozoa</taxon>
        <taxon>Arthropoda</taxon>
        <taxon>Crustacea</taxon>
        <taxon>Multicrustacea</taxon>
        <taxon>Malacostraca</taxon>
        <taxon>Eumalacostraca</taxon>
        <taxon>Eucarida</taxon>
        <taxon>Decapoda</taxon>
        <taxon>Pleocyemata</taxon>
        <taxon>Brachyura</taxon>
        <taxon>Eubrachyura</taxon>
        <taxon>Portunoidea</taxon>
        <taxon>Portunidae</taxon>
        <taxon>Portuninae</taxon>
        <taxon>Portunus</taxon>
    </lineage>
</organism>
<dbReference type="EMBL" id="VSRR010000378">
    <property type="protein sequence ID" value="MPC14770.1"/>
    <property type="molecule type" value="Genomic_DNA"/>
</dbReference>
<name>A0A5B7CZA6_PORTR</name>
<feature type="region of interest" description="Disordered" evidence="1">
    <location>
        <begin position="1"/>
        <end position="24"/>
    </location>
</feature>
<comment type="caution">
    <text evidence="2">The sequence shown here is derived from an EMBL/GenBank/DDBJ whole genome shotgun (WGS) entry which is preliminary data.</text>
</comment>
<evidence type="ECO:0000313" key="3">
    <source>
        <dbReference type="Proteomes" id="UP000324222"/>
    </source>
</evidence>
<feature type="compositionally biased region" description="Polar residues" evidence="1">
    <location>
        <begin position="1"/>
        <end position="14"/>
    </location>
</feature>
<reference evidence="2" key="1">
    <citation type="submission" date="2019-05" db="EMBL/GenBank/DDBJ databases">
        <title>Another draft genome of Portunus trituberculatus and its Hox gene families provides insights of decapod evolution.</title>
        <authorList>
            <person name="Jeong J.-H."/>
            <person name="Song I."/>
            <person name="Kim S."/>
            <person name="Choi T."/>
            <person name="Kim D."/>
            <person name="Ryu S."/>
            <person name="Kim W."/>
        </authorList>
    </citation>
    <scope>NUCLEOTIDE SEQUENCE [LARGE SCALE GENOMIC DNA]</scope>
    <source>
        <tissue evidence="2">Muscle</tissue>
    </source>
</reference>